<feature type="region of interest" description="Disordered" evidence="1">
    <location>
        <begin position="69"/>
        <end position="96"/>
    </location>
</feature>
<dbReference type="Proteomes" id="UP000035068">
    <property type="component" value="Unassembled WGS sequence"/>
</dbReference>
<keyword evidence="2" id="KW-0732">Signal</keyword>
<evidence type="ECO:0000313" key="4">
    <source>
        <dbReference type="Proteomes" id="UP000035068"/>
    </source>
</evidence>
<protein>
    <recommendedName>
        <fullName evidence="5">Lipoprotein</fullName>
    </recommendedName>
</protein>
<feature type="signal peptide" evidence="2">
    <location>
        <begin position="1"/>
        <end position="20"/>
    </location>
</feature>
<proteinExistence type="predicted"/>
<evidence type="ECO:0000313" key="3">
    <source>
        <dbReference type="EMBL" id="KIH78131.1"/>
    </source>
</evidence>
<evidence type="ECO:0000256" key="2">
    <source>
        <dbReference type="SAM" id="SignalP"/>
    </source>
</evidence>
<keyword evidence="4" id="KW-1185">Reference proteome</keyword>
<sequence length="123" mass="13935">MRKPLVKSWVIISLCLFALAGCANKPPTTADLMRQHATEGGAQVDLKNQLTKDWEKGAKLVETGEKRVKDGEKRVKSAERELKRGQDDIERGRSEISEGQKLINMSEKKFRENFPRLDINLGK</sequence>
<feature type="chain" id="PRO_5002166471" description="Lipoprotein" evidence="2">
    <location>
        <begin position="21"/>
        <end position="123"/>
    </location>
</feature>
<comment type="caution">
    <text evidence="3">The sequence shown here is derived from an EMBL/GenBank/DDBJ whole genome shotgun (WGS) entry which is preliminary data.</text>
</comment>
<accession>A0A0C2HM49</accession>
<dbReference type="AlphaFoldDB" id="A0A0C2HM49"/>
<dbReference type="PROSITE" id="PS51257">
    <property type="entry name" value="PROKAR_LIPOPROTEIN"/>
    <property type="match status" value="1"/>
</dbReference>
<evidence type="ECO:0000256" key="1">
    <source>
        <dbReference type="SAM" id="MobiDB-lite"/>
    </source>
</evidence>
<name>A0A0C2HM49_9BACT</name>
<dbReference type="RefSeq" id="WP_040096970.1">
    <property type="nucleotide sequence ID" value="NZ_JWJD01000001.1"/>
</dbReference>
<gene>
    <name evidence="3" type="ORF">GFER_06050</name>
</gene>
<dbReference type="EMBL" id="JWJD01000001">
    <property type="protein sequence ID" value="KIH78131.1"/>
    <property type="molecule type" value="Genomic_DNA"/>
</dbReference>
<reference evidence="3 4" key="1">
    <citation type="submission" date="2014-12" db="EMBL/GenBank/DDBJ databases">
        <title>Genomes of Geoalkalibacter ferrihydriticus and Geoalkalibacter subterraneus, two haloalkaliphilic metal-reducing members of the Geobacteraceae.</title>
        <authorList>
            <person name="Badalamenti J.P."/>
            <person name="Torres C.I."/>
            <person name="Krajmalnik-Brown R."/>
            <person name="Bond D.R."/>
        </authorList>
    </citation>
    <scope>NUCLEOTIDE SEQUENCE [LARGE SCALE GENOMIC DNA]</scope>
    <source>
        <strain evidence="3 4">DSM 17813</strain>
    </source>
</reference>
<evidence type="ECO:0008006" key="5">
    <source>
        <dbReference type="Google" id="ProtNLM"/>
    </source>
</evidence>
<organism evidence="3 4">
    <name type="scientific">Geoalkalibacter ferrihydriticus DSM 17813</name>
    <dbReference type="NCBI Taxonomy" id="1121915"/>
    <lineage>
        <taxon>Bacteria</taxon>
        <taxon>Pseudomonadati</taxon>
        <taxon>Thermodesulfobacteriota</taxon>
        <taxon>Desulfuromonadia</taxon>
        <taxon>Desulfuromonadales</taxon>
        <taxon>Geoalkalibacteraceae</taxon>
        <taxon>Geoalkalibacter</taxon>
    </lineage>
</organism>